<dbReference type="Pfam" id="PF04240">
    <property type="entry name" value="Caroten_synth"/>
    <property type="match status" value="1"/>
</dbReference>
<dbReference type="InterPro" id="IPR007354">
    <property type="entry name" value="CruF-like"/>
</dbReference>
<name>A0ABW7WA82_9NOCA</name>
<evidence type="ECO:0000313" key="3">
    <source>
        <dbReference type="Proteomes" id="UP001611494"/>
    </source>
</evidence>
<reference evidence="2 3" key="1">
    <citation type="submission" date="2024-10" db="EMBL/GenBank/DDBJ databases">
        <title>The Natural Products Discovery Center: Release of the First 8490 Sequenced Strains for Exploring Actinobacteria Biosynthetic Diversity.</title>
        <authorList>
            <person name="Kalkreuter E."/>
            <person name="Kautsar S.A."/>
            <person name="Yang D."/>
            <person name="Bader C.D."/>
            <person name="Teijaro C.N."/>
            <person name="Fluegel L."/>
            <person name="Davis C.M."/>
            <person name="Simpson J.R."/>
            <person name="Lauterbach L."/>
            <person name="Steele A.D."/>
            <person name="Gui C."/>
            <person name="Meng S."/>
            <person name="Li G."/>
            <person name="Viehrig K."/>
            <person name="Ye F."/>
            <person name="Su P."/>
            <person name="Kiefer A.F."/>
            <person name="Nichols A."/>
            <person name="Cepeda A.J."/>
            <person name="Yan W."/>
            <person name="Fan B."/>
            <person name="Jiang Y."/>
            <person name="Adhikari A."/>
            <person name="Zheng C.-J."/>
            <person name="Schuster L."/>
            <person name="Cowan T.M."/>
            <person name="Smanski M.J."/>
            <person name="Chevrette M.G."/>
            <person name="De Carvalho L.P.S."/>
            <person name="Shen B."/>
        </authorList>
    </citation>
    <scope>NUCLEOTIDE SEQUENCE [LARGE SCALE GENOMIC DNA]</scope>
    <source>
        <strain evidence="2 3">NPDC019377</strain>
    </source>
</reference>
<sequence>MDTPLARPAAGRRRDLLPAGLLVVLVGTQIAYPLTTGPARDAVTVAVVLLTAGTALVHATVTRGTGYAAGFVVIVSGIGLVAEAVGTATGIPFGAYDYADGRIGPQLFDVPLVVPLAWTGGLYPIWVVAGLLCPRPAARIGATAVGAVGWDLFLDPQMVADGQWQWQNTDSGLPGLAAVPYTNYLGWLVVAAVMAAVLTVWERTARGAERPAVPVLMFLWTWLGSALAHAVFLGLPYSAGYGSVVLGFLGVPLLVRLVREATGRGAGHDRRVVGPVAWRG</sequence>
<evidence type="ECO:0000313" key="2">
    <source>
        <dbReference type="EMBL" id="MFI2234272.1"/>
    </source>
</evidence>
<feature type="transmembrane region" description="Helical" evidence="1">
    <location>
        <begin position="213"/>
        <end position="233"/>
    </location>
</feature>
<evidence type="ECO:0000256" key="1">
    <source>
        <dbReference type="SAM" id="Phobius"/>
    </source>
</evidence>
<accession>A0ABW7WA82</accession>
<dbReference type="PANTHER" id="PTHR39419">
    <property type="entry name" value="SLL0814 PROTEIN"/>
    <property type="match status" value="1"/>
</dbReference>
<dbReference type="EMBL" id="JBIRYL010000024">
    <property type="protein sequence ID" value="MFI2234272.1"/>
    <property type="molecule type" value="Genomic_DNA"/>
</dbReference>
<keyword evidence="1" id="KW-1133">Transmembrane helix</keyword>
<feature type="transmembrane region" description="Helical" evidence="1">
    <location>
        <begin position="42"/>
        <end position="61"/>
    </location>
</feature>
<dbReference type="RefSeq" id="WP_397066945.1">
    <property type="nucleotide sequence ID" value="NZ_JBIRYL010000024.1"/>
</dbReference>
<feature type="transmembrane region" description="Helical" evidence="1">
    <location>
        <begin position="239"/>
        <end position="258"/>
    </location>
</feature>
<dbReference type="PANTHER" id="PTHR39419:SF1">
    <property type="entry name" value="SLL0814 PROTEIN"/>
    <property type="match status" value="1"/>
</dbReference>
<keyword evidence="3" id="KW-1185">Reference proteome</keyword>
<feature type="transmembrane region" description="Helical" evidence="1">
    <location>
        <begin position="107"/>
        <end position="126"/>
    </location>
</feature>
<protein>
    <submittedName>
        <fullName evidence="2">Carotenoid biosynthesis protein</fullName>
    </submittedName>
</protein>
<feature type="transmembrane region" description="Helical" evidence="1">
    <location>
        <begin position="67"/>
        <end position="95"/>
    </location>
</feature>
<keyword evidence="1" id="KW-0472">Membrane</keyword>
<organism evidence="2 3">
    <name type="scientific">Nocardia testacea</name>
    <dbReference type="NCBI Taxonomy" id="248551"/>
    <lineage>
        <taxon>Bacteria</taxon>
        <taxon>Bacillati</taxon>
        <taxon>Actinomycetota</taxon>
        <taxon>Actinomycetes</taxon>
        <taxon>Mycobacteriales</taxon>
        <taxon>Nocardiaceae</taxon>
        <taxon>Nocardia</taxon>
    </lineage>
</organism>
<gene>
    <name evidence="2" type="ORF">ACH49Z_30935</name>
</gene>
<feature type="transmembrane region" description="Helical" evidence="1">
    <location>
        <begin position="16"/>
        <end position="35"/>
    </location>
</feature>
<proteinExistence type="predicted"/>
<comment type="caution">
    <text evidence="2">The sequence shown here is derived from an EMBL/GenBank/DDBJ whole genome shotgun (WGS) entry which is preliminary data.</text>
</comment>
<keyword evidence="1" id="KW-0812">Transmembrane</keyword>
<feature type="transmembrane region" description="Helical" evidence="1">
    <location>
        <begin position="184"/>
        <end position="201"/>
    </location>
</feature>
<dbReference type="Proteomes" id="UP001611494">
    <property type="component" value="Unassembled WGS sequence"/>
</dbReference>